<dbReference type="Pfam" id="PF12900">
    <property type="entry name" value="Pyridox_ox_2"/>
    <property type="match status" value="1"/>
</dbReference>
<protein>
    <submittedName>
        <fullName evidence="1">Pyridoxamine 5'-phosphate oxidase family protein</fullName>
    </submittedName>
</protein>
<gene>
    <name evidence="1" type="ORF">P7H00_11495</name>
    <name evidence="2" type="ORF">P7H46_10885</name>
</gene>
<evidence type="ECO:0000313" key="3">
    <source>
        <dbReference type="Proteomes" id="UP001180842"/>
    </source>
</evidence>
<dbReference type="InterPro" id="IPR012349">
    <property type="entry name" value="Split_barrel_FMN-bd"/>
</dbReference>
<dbReference type="AlphaFoldDB" id="A0AAE4L4E4"/>
<dbReference type="RefSeq" id="WP_067624154.1">
    <property type="nucleotide sequence ID" value="NZ_BAAAXL010000019.1"/>
</dbReference>
<dbReference type="Proteomes" id="UP001269061">
    <property type="component" value="Unassembled WGS sequence"/>
</dbReference>
<evidence type="ECO:0000313" key="2">
    <source>
        <dbReference type="EMBL" id="MDT2771345.1"/>
    </source>
</evidence>
<name>A0AAE4L4E4_9ENTE</name>
<proteinExistence type="predicted"/>
<sequence length="163" mass="18663">MRRKKRQVTDLITIKEFVEASQVLRIAINGEEYPYVVPVNFGYEWLEERLTLFIHGANEGKKLTMIQNDPKVAVEMDGNHQLILGNKNAASYSYAYRSLIGFGRAEVVEDLAEKRQALHLLMEHAATGRAFDEIPEQMLKRTGIIKIVVDSYTMKENIHPDKS</sequence>
<reference evidence="1 4" key="1">
    <citation type="submission" date="2023-03" db="EMBL/GenBank/DDBJ databases">
        <authorList>
            <person name="Shen W."/>
            <person name="Cai J."/>
        </authorList>
    </citation>
    <scope>NUCLEOTIDE SEQUENCE</scope>
    <source>
        <strain evidence="1">P69-2</strain>
        <strain evidence="2 4">Y59</strain>
    </source>
</reference>
<dbReference type="SUPFAM" id="SSF50475">
    <property type="entry name" value="FMN-binding split barrel"/>
    <property type="match status" value="1"/>
</dbReference>
<dbReference type="Gene3D" id="2.30.110.10">
    <property type="entry name" value="Electron Transport, Fmn-binding Protein, Chain A"/>
    <property type="match status" value="1"/>
</dbReference>
<dbReference type="PANTHER" id="PTHR34071:SF2">
    <property type="entry name" value="FLAVIN-NUCLEOTIDE-BINDING PROTEIN"/>
    <property type="match status" value="1"/>
</dbReference>
<dbReference type="PANTHER" id="PTHR34071">
    <property type="entry name" value="5-NITROIMIDAZOLE ANTIBIOTICS RESISTANCE PROTEIN, NIMA-FAMILY-RELATED PROTEIN-RELATED"/>
    <property type="match status" value="1"/>
</dbReference>
<dbReference type="EMBL" id="JARQAI010000019">
    <property type="protein sequence ID" value="MDT2737734.1"/>
    <property type="molecule type" value="Genomic_DNA"/>
</dbReference>
<dbReference type="InterPro" id="IPR024747">
    <property type="entry name" value="Pyridox_Oxase-rel"/>
</dbReference>
<organism evidence="1 3">
    <name type="scientific">Enterococcus pseudoavium</name>
    <dbReference type="NCBI Taxonomy" id="44007"/>
    <lineage>
        <taxon>Bacteria</taxon>
        <taxon>Bacillati</taxon>
        <taxon>Bacillota</taxon>
        <taxon>Bacilli</taxon>
        <taxon>Lactobacillales</taxon>
        <taxon>Enterococcaceae</taxon>
        <taxon>Enterococcus</taxon>
    </lineage>
</organism>
<dbReference type="EMBL" id="JARQAZ010000008">
    <property type="protein sequence ID" value="MDT2771345.1"/>
    <property type="molecule type" value="Genomic_DNA"/>
</dbReference>
<keyword evidence="4" id="KW-1185">Reference proteome</keyword>
<evidence type="ECO:0000313" key="4">
    <source>
        <dbReference type="Proteomes" id="UP001269061"/>
    </source>
</evidence>
<dbReference type="Proteomes" id="UP001180842">
    <property type="component" value="Unassembled WGS sequence"/>
</dbReference>
<accession>A0AAE4L4E4</accession>
<evidence type="ECO:0000313" key="1">
    <source>
        <dbReference type="EMBL" id="MDT2737734.1"/>
    </source>
</evidence>
<comment type="caution">
    <text evidence="1">The sequence shown here is derived from an EMBL/GenBank/DDBJ whole genome shotgun (WGS) entry which is preliminary data.</text>
</comment>